<comment type="caution">
    <text evidence="1">The sequence shown here is derived from an EMBL/GenBank/DDBJ whole genome shotgun (WGS) entry which is preliminary data.</text>
</comment>
<dbReference type="InterPro" id="IPR002816">
    <property type="entry name" value="TraB/PrgY/GumN_fam"/>
</dbReference>
<organism evidence="1 2">
    <name type="scientific">Rhizobium aquaticum</name>
    <dbReference type="NCBI Taxonomy" id="1549636"/>
    <lineage>
        <taxon>Bacteria</taxon>
        <taxon>Pseudomonadati</taxon>
        <taxon>Pseudomonadota</taxon>
        <taxon>Alphaproteobacteria</taxon>
        <taxon>Hyphomicrobiales</taxon>
        <taxon>Rhizobiaceae</taxon>
        <taxon>Rhizobium/Agrobacterium group</taxon>
        <taxon>Rhizobium</taxon>
    </lineage>
</organism>
<dbReference type="EMBL" id="JBEPMB010000004">
    <property type="protein sequence ID" value="MET3614449.1"/>
    <property type="molecule type" value="Genomic_DNA"/>
</dbReference>
<sequence>MKTRLRPAQSRSFSFGNAGLWLIAGLHTLAALSLVFVLGWISPAKAAEDLSCGGKNILADLKKEDPKGFAEIEKDTAKLKNGESIFWKIEKPGIAPSYLLGTIHLSDPRVINLPTEAAQDFKTAQAVIVESDEIADKNAASMKLLARPDLSMFTDSTTINDFLNPAQKALLEKQLAERGIPLAAVIKMKPWVLSTFVALPTCELARKGAGADFLDEKLTKDAIAAGKKVVGLETLTEQLEAMASVSMKTHVSGLIGVLKDPQRTKDLMETMIELYASGKPAMIGPLSEYVGKLDADSADMAEFEKKMITVRNHHMADRAEATLNKGNAFMAVGALHLPGDEGLVSLLQQRGFTVTPVTVAVN</sequence>
<keyword evidence="2" id="KW-1185">Reference proteome</keyword>
<gene>
    <name evidence="1" type="ORF">ABID16_002786</name>
</gene>
<evidence type="ECO:0000313" key="2">
    <source>
        <dbReference type="Proteomes" id="UP001549047"/>
    </source>
</evidence>
<proteinExistence type="predicted"/>
<accession>A0ABV2J3M6</accession>
<evidence type="ECO:0000313" key="1">
    <source>
        <dbReference type="EMBL" id="MET3614449.1"/>
    </source>
</evidence>
<protein>
    <submittedName>
        <fullName evidence="1">Uncharacterized protein YbaP (TraB family)</fullName>
    </submittedName>
</protein>
<dbReference type="PANTHER" id="PTHR40590:SF1">
    <property type="entry name" value="CYTOPLASMIC PROTEIN"/>
    <property type="match status" value="1"/>
</dbReference>
<dbReference type="Proteomes" id="UP001549047">
    <property type="component" value="Unassembled WGS sequence"/>
</dbReference>
<dbReference type="Pfam" id="PF01963">
    <property type="entry name" value="TraB_PrgY_gumN"/>
    <property type="match status" value="1"/>
</dbReference>
<name>A0ABV2J3M6_9HYPH</name>
<dbReference type="CDD" id="cd14789">
    <property type="entry name" value="Tiki"/>
    <property type="match status" value="1"/>
</dbReference>
<reference evidence="1 2" key="1">
    <citation type="submission" date="2024-06" db="EMBL/GenBank/DDBJ databases">
        <title>Genomic Encyclopedia of Type Strains, Phase IV (KMG-IV): sequencing the most valuable type-strain genomes for metagenomic binning, comparative biology and taxonomic classification.</title>
        <authorList>
            <person name="Goeker M."/>
        </authorList>
    </citation>
    <scope>NUCLEOTIDE SEQUENCE [LARGE SCALE GENOMIC DNA]</scope>
    <source>
        <strain evidence="1 2">DSM 29780</strain>
    </source>
</reference>
<dbReference type="PANTHER" id="PTHR40590">
    <property type="entry name" value="CYTOPLASMIC PROTEIN-RELATED"/>
    <property type="match status" value="1"/>
</dbReference>
<dbReference type="RefSeq" id="WP_354556955.1">
    <property type="nucleotide sequence ID" value="NZ_JBEPMB010000004.1"/>
</dbReference>
<dbReference type="InterPro" id="IPR047111">
    <property type="entry name" value="YbaP-like"/>
</dbReference>